<dbReference type="GO" id="GO:0045454">
    <property type="term" value="P:cell redox homeostasis"/>
    <property type="evidence" value="ECO:0007669"/>
    <property type="project" value="TreeGrafter"/>
</dbReference>
<keyword evidence="3" id="KW-1185">Reference proteome</keyword>
<sequence length="153" mass="16925">MPATEPATMKSLSQYLLPLAALLLALVGLALYQWMNSETPPQSTEVTLPSIVGDGRPTLVEFGMNSCASCRTMHRILDELDATHGERLRIIRVNILEQSDLTRQWKIMAIPTQVFLDDAGQELYRHMGVLSARAIVEVFTTRGVPLESVGDES</sequence>
<dbReference type="AlphaFoldDB" id="A0A0F7JRT4"/>
<dbReference type="Proteomes" id="UP000034410">
    <property type="component" value="Chromosome"/>
</dbReference>
<dbReference type="GO" id="GO:0015035">
    <property type="term" value="F:protein-disulfide reductase activity"/>
    <property type="evidence" value="ECO:0007669"/>
    <property type="project" value="TreeGrafter"/>
</dbReference>
<proteinExistence type="predicted"/>
<name>A0A0F7JRT4_9GAMM</name>
<feature type="domain" description="Thioredoxin" evidence="1">
    <location>
        <begin position="20"/>
        <end position="144"/>
    </location>
</feature>
<dbReference type="KEGG" id="seds:AAY24_01040"/>
<evidence type="ECO:0000259" key="1">
    <source>
        <dbReference type="PROSITE" id="PS51352"/>
    </source>
</evidence>
<organism evidence="2 3">
    <name type="scientific">Sedimenticola thiotaurini</name>
    <dbReference type="NCBI Taxonomy" id="1543721"/>
    <lineage>
        <taxon>Bacteria</taxon>
        <taxon>Pseudomonadati</taxon>
        <taxon>Pseudomonadota</taxon>
        <taxon>Gammaproteobacteria</taxon>
        <taxon>Chromatiales</taxon>
        <taxon>Sedimenticolaceae</taxon>
        <taxon>Sedimenticola</taxon>
    </lineage>
</organism>
<dbReference type="InterPro" id="IPR013766">
    <property type="entry name" value="Thioredoxin_domain"/>
</dbReference>
<dbReference type="EMBL" id="CP011412">
    <property type="protein sequence ID" value="AKH19161.1"/>
    <property type="molecule type" value="Genomic_DNA"/>
</dbReference>
<dbReference type="SUPFAM" id="SSF52833">
    <property type="entry name" value="Thioredoxin-like"/>
    <property type="match status" value="1"/>
</dbReference>
<evidence type="ECO:0000313" key="2">
    <source>
        <dbReference type="EMBL" id="AKH19161.1"/>
    </source>
</evidence>
<dbReference type="PANTHER" id="PTHR45663:SF11">
    <property type="entry name" value="GEO12009P1"/>
    <property type="match status" value="1"/>
</dbReference>
<protein>
    <recommendedName>
        <fullName evidence="1">Thioredoxin domain-containing protein</fullName>
    </recommendedName>
</protein>
<dbReference type="PANTHER" id="PTHR45663">
    <property type="entry name" value="GEO12009P1"/>
    <property type="match status" value="1"/>
</dbReference>
<dbReference type="RefSeq" id="WP_046858100.1">
    <property type="nucleotide sequence ID" value="NZ_CP011412.1"/>
</dbReference>
<reference evidence="2 3" key="1">
    <citation type="journal article" date="2015" name="Genome Announc.">
        <title>Complete Genome Sequence of Sedimenticola thiotaurini Strain SIP-G1, a Polyphosphate- and Polyhydroxyalkanoate-Accumulating Sulfur-Oxidizing Gammaproteobacterium Isolated from Salt Marsh Sediments.</title>
        <authorList>
            <person name="Flood B.E."/>
            <person name="Jones D.S."/>
            <person name="Bailey J.V."/>
        </authorList>
    </citation>
    <scope>NUCLEOTIDE SEQUENCE [LARGE SCALE GENOMIC DNA]</scope>
    <source>
        <strain evidence="2 3">SIP-G1</strain>
    </source>
</reference>
<dbReference type="CDD" id="cd02947">
    <property type="entry name" value="TRX_family"/>
    <property type="match status" value="1"/>
</dbReference>
<dbReference type="InterPro" id="IPR036249">
    <property type="entry name" value="Thioredoxin-like_sf"/>
</dbReference>
<dbReference type="Gene3D" id="3.40.30.10">
    <property type="entry name" value="Glutaredoxin"/>
    <property type="match status" value="1"/>
</dbReference>
<dbReference type="PROSITE" id="PS51352">
    <property type="entry name" value="THIOREDOXIN_2"/>
    <property type="match status" value="1"/>
</dbReference>
<evidence type="ECO:0000313" key="3">
    <source>
        <dbReference type="Proteomes" id="UP000034410"/>
    </source>
</evidence>
<dbReference type="Pfam" id="PF00085">
    <property type="entry name" value="Thioredoxin"/>
    <property type="match status" value="1"/>
</dbReference>
<dbReference type="OrthoDB" id="9774579at2"/>
<dbReference type="GO" id="GO:0005829">
    <property type="term" value="C:cytosol"/>
    <property type="evidence" value="ECO:0007669"/>
    <property type="project" value="TreeGrafter"/>
</dbReference>
<accession>A0A0F7JRT4</accession>
<gene>
    <name evidence="2" type="ORF">AAY24_01040</name>
</gene>